<proteinExistence type="predicted"/>
<dbReference type="PROSITE" id="PS00062">
    <property type="entry name" value="ALDOKETO_REDUCTASE_2"/>
    <property type="match status" value="1"/>
</dbReference>
<evidence type="ECO:0000259" key="5">
    <source>
        <dbReference type="Pfam" id="PF00248"/>
    </source>
</evidence>
<feature type="site" description="Lowers pKa of active site Tyr" evidence="4">
    <location>
        <position position="110"/>
    </location>
</feature>
<evidence type="ECO:0000256" key="1">
    <source>
        <dbReference type="ARBA" id="ARBA00023002"/>
    </source>
</evidence>
<feature type="binding site" evidence="3">
    <location>
        <position position="143"/>
    </location>
    <ligand>
        <name>substrate</name>
    </ligand>
</feature>
<dbReference type="PROSITE" id="PS00798">
    <property type="entry name" value="ALDOKETO_REDUCTASE_1"/>
    <property type="match status" value="1"/>
</dbReference>
<gene>
    <name evidence="6" type="ORF">EJ03DRAFT_192662</name>
</gene>
<dbReference type="Gene3D" id="3.20.20.100">
    <property type="entry name" value="NADP-dependent oxidoreductase domain"/>
    <property type="match status" value="1"/>
</dbReference>
<sequence length="343" mass="38462">MKSITSLLPFAALTVAIDHNDRVAQIPLEPSTILEPTRPFNLDHIPLLGYGTWNLKGDNVSEAVSWAIQTGYRHIDGAAIYGNEKEVGKGIHDGLKKANLSREDIWVTSKLWNDHHGTKSPAKGLKRTLSDLGLDYLDLYHMHWPVSDGETGKKIEYKGTWDAMTLLLEEGKVRHIGVSNFSPAQLKDLLNHTSHPPSVHQFEAHPYLQQVDWLQFHHDNNIHVTAYSPLGGTNPTYSPGDTVPLLSNKVLQEVARKHSATPAQVALAWGMARGTSVIPKSQHRDRITKNFEALKLRLSEEDVSETTERLGEEHHRYNNPSGSWKVPLYEGLEDSKGKHRVDE</sequence>
<dbReference type="AlphaFoldDB" id="A0A6G1L0G2"/>
<dbReference type="InterPro" id="IPR020471">
    <property type="entry name" value="AKR"/>
</dbReference>
<evidence type="ECO:0000313" key="6">
    <source>
        <dbReference type="EMBL" id="KAF2766072.1"/>
    </source>
</evidence>
<dbReference type="InterPro" id="IPR023210">
    <property type="entry name" value="NADP_OxRdtase_dom"/>
</dbReference>
<keyword evidence="1" id="KW-0560">Oxidoreductase</keyword>
<dbReference type="Pfam" id="PF00248">
    <property type="entry name" value="Aldo_ket_red"/>
    <property type="match status" value="1"/>
</dbReference>
<dbReference type="PANTHER" id="PTHR11732">
    <property type="entry name" value="ALDO/KETO REDUCTASE"/>
    <property type="match status" value="1"/>
</dbReference>
<dbReference type="OrthoDB" id="416253at2759"/>
<accession>A0A6G1L0G2</accession>
<evidence type="ECO:0000256" key="4">
    <source>
        <dbReference type="PIRSR" id="PIRSR000097-3"/>
    </source>
</evidence>
<keyword evidence="7" id="KW-1185">Reference proteome</keyword>
<dbReference type="InterPro" id="IPR036812">
    <property type="entry name" value="NAD(P)_OxRdtase_dom_sf"/>
</dbReference>
<organism evidence="6 7">
    <name type="scientific">Teratosphaeria nubilosa</name>
    <dbReference type="NCBI Taxonomy" id="161662"/>
    <lineage>
        <taxon>Eukaryota</taxon>
        <taxon>Fungi</taxon>
        <taxon>Dikarya</taxon>
        <taxon>Ascomycota</taxon>
        <taxon>Pezizomycotina</taxon>
        <taxon>Dothideomycetes</taxon>
        <taxon>Dothideomycetidae</taxon>
        <taxon>Mycosphaerellales</taxon>
        <taxon>Teratosphaeriaceae</taxon>
        <taxon>Teratosphaeria</taxon>
    </lineage>
</organism>
<evidence type="ECO:0000256" key="3">
    <source>
        <dbReference type="PIRSR" id="PIRSR000097-2"/>
    </source>
</evidence>
<dbReference type="Proteomes" id="UP000799436">
    <property type="component" value="Unassembled WGS sequence"/>
</dbReference>
<dbReference type="SUPFAM" id="SSF51430">
    <property type="entry name" value="NAD(P)-linked oxidoreductase"/>
    <property type="match status" value="1"/>
</dbReference>
<dbReference type="InterPro" id="IPR018170">
    <property type="entry name" value="Aldo/ket_reductase_CS"/>
</dbReference>
<dbReference type="EMBL" id="ML995878">
    <property type="protein sequence ID" value="KAF2766072.1"/>
    <property type="molecule type" value="Genomic_DNA"/>
</dbReference>
<feature type="domain" description="NADP-dependent oxidoreductase" evidence="5">
    <location>
        <begin position="48"/>
        <end position="307"/>
    </location>
</feature>
<name>A0A6G1L0G2_9PEZI</name>
<evidence type="ECO:0000313" key="7">
    <source>
        <dbReference type="Proteomes" id="UP000799436"/>
    </source>
</evidence>
<dbReference type="CDD" id="cd19071">
    <property type="entry name" value="AKR_AKR1-5-like"/>
    <property type="match status" value="1"/>
</dbReference>
<feature type="active site" description="Proton donor" evidence="2">
    <location>
        <position position="81"/>
    </location>
</feature>
<dbReference type="PIRSF" id="PIRSF000097">
    <property type="entry name" value="AKR"/>
    <property type="match status" value="1"/>
</dbReference>
<dbReference type="FunFam" id="3.20.20.100:FF:000002">
    <property type="entry name" value="2,5-diketo-D-gluconic acid reductase A"/>
    <property type="match status" value="1"/>
</dbReference>
<reference evidence="6" key="1">
    <citation type="journal article" date="2020" name="Stud. Mycol.">
        <title>101 Dothideomycetes genomes: a test case for predicting lifestyles and emergence of pathogens.</title>
        <authorList>
            <person name="Haridas S."/>
            <person name="Albert R."/>
            <person name="Binder M."/>
            <person name="Bloem J."/>
            <person name="Labutti K."/>
            <person name="Salamov A."/>
            <person name="Andreopoulos B."/>
            <person name="Baker S."/>
            <person name="Barry K."/>
            <person name="Bills G."/>
            <person name="Bluhm B."/>
            <person name="Cannon C."/>
            <person name="Castanera R."/>
            <person name="Culley D."/>
            <person name="Daum C."/>
            <person name="Ezra D."/>
            <person name="Gonzalez J."/>
            <person name="Henrissat B."/>
            <person name="Kuo A."/>
            <person name="Liang C."/>
            <person name="Lipzen A."/>
            <person name="Lutzoni F."/>
            <person name="Magnuson J."/>
            <person name="Mondo S."/>
            <person name="Nolan M."/>
            <person name="Ohm R."/>
            <person name="Pangilinan J."/>
            <person name="Park H.-J."/>
            <person name="Ramirez L."/>
            <person name="Alfaro M."/>
            <person name="Sun H."/>
            <person name="Tritt A."/>
            <person name="Yoshinaga Y."/>
            <person name="Zwiers L.-H."/>
            <person name="Turgeon B."/>
            <person name="Goodwin S."/>
            <person name="Spatafora J."/>
            <person name="Crous P."/>
            <person name="Grigoriev I."/>
        </authorList>
    </citation>
    <scope>NUCLEOTIDE SEQUENCE</scope>
    <source>
        <strain evidence="6">CBS 116005</strain>
    </source>
</reference>
<dbReference type="PRINTS" id="PR00069">
    <property type="entry name" value="ALDKETRDTASE"/>
</dbReference>
<protein>
    <recommendedName>
        <fullName evidence="5">NADP-dependent oxidoreductase domain-containing protein</fullName>
    </recommendedName>
</protein>
<evidence type="ECO:0000256" key="2">
    <source>
        <dbReference type="PIRSR" id="PIRSR000097-1"/>
    </source>
</evidence>
<dbReference type="GO" id="GO:0016616">
    <property type="term" value="F:oxidoreductase activity, acting on the CH-OH group of donors, NAD or NADP as acceptor"/>
    <property type="evidence" value="ECO:0007669"/>
    <property type="project" value="UniProtKB-ARBA"/>
</dbReference>